<feature type="compositionally biased region" description="Acidic residues" evidence="5">
    <location>
        <begin position="348"/>
        <end position="365"/>
    </location>
</feature>
<feature type="compositionally biased region" description="Basic and acidic residues" evidence="5">
    <location>
        <begin position="384"/>
        <end position="396"/>
    </location>
</feature>
<feature type="region of interest" description="Disordered" evidence="5">
    <location>
        <begin position="970"/>
        <end position="1094"/>
    </location>
</feature>
<evidence type="ECO:0000313" key="8">
    <source>
        <dbReference type="Proteomes" id="UP001231189"/>
    </source>
</evidence>
<reference evidence="7" key="1">
    <citation type="submission" date="2023-07" db="EMBL/GenBank/DDBJ databases">
        <title>A chromosome-level genome assembly of Lolium multiflorum.</title>
        <authorList>
            <person name="Chen Y."/>
            <person name="Copetti D."/>
            <person name="Kolliker R."/>
            <person name="Studer B."/>
        </authorList>
    </citation>
    <scope>NUCLEOTIDE SEQUENCE</scope>
    <source>
        <strain evidence="7">02402/16</strain>
        <tissue evidence="7">Leaf</tissue>
    </source>
</reference>
<feature type="region of interest" description="Disordered" evidence="5">
    <location>
        <begin position="36"/>
        <end position="94"/>
    </location>
</feature>
<feature type="compositionally biased region" description="Pro residues" evidence="5">
    <location>
        <begin position="1040"/>
        <end position="1049"/>
    </location>
</feature>
<sequence>MERGGGGGGVEGDGGAVFGGRPRFVRNVLFGPDFNMGAVDLDSGEERDSEDEESSPEEQDPPPPSPSSELACSVAGKSQTEDPLSHYQSPSRNRPSDDMWELYFQFDGAKFVQISMPRTDIRFLNLLSVMEKEGYGMCDSLYYVKDEGEGLNGLALIDSNLKVEEMVKKYEHARKLVLTVMRDKRKLSIVVSPVKPFGRSPDDDEVDGHYPDYPLQTLSPVLPLQTQTDENEWAQEEAQQDEDDDGGEASDGSDSFWYPCNYYSVGAEEKRRKEAEELEKTIAELRRKRADPLEHCEGETDVEDIFDTPTVNYEDMLSQMPVKKKPRRQGPTLRSHSQVEEPVKDEWAPSDEEDGLGFLAEEDDDHHEPVPFKQPKGRKSRAKKQPERTWYDENRENPEQQFTPRLCFKDVYQFREALARLHITQVRNFHYHRNTPDRIIVWCKPEKIEQYKCSFYMCAAKIKHENTFCIKKMHLEHSCPTEPKDSRVDSRWLSNAYVDKFRSDPNTSITTLVDKAKKDFGVDVPKRMAYRARTRARNVVMGDHKKQYHRLRDYLQTVIDRNPGSRCIVTTVTGPTEDELEAIKKGQQIFISEQPRFHGLFFCRDGNNNIYPVAWAVVAKEDTANWQWFLEQLKEALGGEQGKFGYYTIMPDRQKGLLKAVTTVFPNCAQRYCLRHIYANFQTAGFRGEDLKKCMDNAAYSYTKHGFDLAMEEMKKQSEPAWAWLTKIPVQTWARWAMDTNCKTDLVVNNLSEVFNRYILDVRNKPIVTMLTGIYDKQMVRHDGKREGAAKAHWEITPHYAEKLELMKTYSRKCTAIRADVGLWQVKSGEQTYEVNLDNKTCACRKWDLSGLPCNHAVSAIYKARLHPEDFVSHFFKKEMYINSYTPVFFPMPQEHGWTKTQTPDIMPPGFKDHMKGRRQEKRRKNKFEVPKPKVSSRMATVKCGNCKLQGHKWTSCLEPLRADLVIRKNNHKSTRRMPEEPPSGAASSAPGPSAPASPGPSAPGPSAPGPSAPARAAPNAPARAAPNAPARAAASAPERPGPSAPERPGPTYAPGMMGYFTAGANASAGRDASVPPLATSRTYGAPGPTDEAF</sequence>
<feature type="compositionally biased region" description="Acidic residues" evidence="5">
    <location>
        <begin position="42"/>
        <end position="60"/>
    </location>
</feature>
<dbReference type="InterPro" id="IPR018289">
    <property type="entry name" value="MULE_transposase_dom"/>
</dbReference>
<dbReference type="InterPro" id="IPR007527">
    <property type="entry name" value="Znf_SWIM"/>
</dbReference>
<keyword evidence="8" id="KW-1185">Reference proteome</keyword>
<feature type="domain" description="SWIM-type" evidence="6">
    <location>
        <begin position="833"/>
        <end position="865"/>
    </location>
</feature>
<accession>A0AAD8SXT9</accession>
<dbReference type="SMART" id="SM00575">
    <property type="entry name" value="ZnF_PMZ"/>
    <property type="match status" value="1"/>
</dbReference>
<keyword evidence="1" id="KW-0479">Metal-binding</keyword>
<dbReference type="Pfam" id="PF10551">
    <property type="entry name" value="MULE"/>
    <property type="match status" value="1"/>
</dbReference>
<proteinExistence type="predicted"/>
<feature type="region of interest" description="Disordered" evidence="5">
    <location>
        <begin position="901"/>
        <end position="935"/>
    </location>
</feature>
<protein>
    <recommendedName>
        <fullName evidence="6">SWIM-type domain-containing protein</fullName>
    </recommendedName>
</protein>
<feature type="compositionally biased region" description="Basic and acidic residues" evidence="5">
    <location>
        <begin position="337"/>
        <end position="347"/>
    </location>
</feature>
<evidence type="ECO:0000256" key="3">
    <source>
        <dbReference type="ARBA" id="ARBA00022833"/>
    </source>
</evidence>
<dbReference type="PROSITE" id="PS50966">
    <property type="entry name" value="ZF_SWIM"/>
    <property type="match status" value="1"/>
</dbReference>
<evidence type="ECO:0000256" key="5">
    <source>
        <dbReference type="SAM" id="MobiDB-lite"/>
    </source>
</evidence>
<feature type="region of interest" description="Disordered" evidence="5">
    <location>
        <begin position="198"/>
        <end position="217"/>
    </location>
</feature>
<evidence type="ECO:0000256" key="2">
    <source>
        <dbReference type="ARBA" id="ARBA00022771"/>
    </source>
</evidence>
<feature type="compositionally biased region" description="Acidic residues" evidence="5">
    <location>
        <begin position="231"/>
        <end position="248"/>
    </location>
</feature>
<dbReference type="PANTHER" id="PTHR31973">
    <property type="entry name" value="POLYPROTEIN, PUTATIVE-RELATED"/>
    <property type="match status" value="1"/>
</dbReference>
<feature type="compositionally biased region" description="Pro residues" evidence="5">
    <location>
        <begin position="993"/>
        <end position="1012"/>
    </location>
</feature>
<dbReference type="Proteomes" id="UP001231189">
    <property type="component" value="Unassembled WGS sequence"/>
</dbReference>
<dbReference type="Pfam" id="PF04434">
    <property type="entry name" value="SWIM"/>
    <property type="match status" value="1"/>
</dbReference>
<gene>
    <name evidence="7" type="ORF">QYE76_053918</name>
</gene>
<dbReference type="InterPro" id="IPR006564">
    <property type="entry name" value="Znf_PMZ"/>
</dbReference>
<feature type="compositionally biased region" description="Low complexity" evidence="5">
    <location>
        <begin position="1013"/>
        <end position="1039"/>
    </location>
</feature>
<evidence type="ECO:0000259" key="6">
    <source>
        <dbReference type="PROSITE" id="PS50966"/>
    </source>
</evidence>
<feature type="region of interest" description="Disordered" evidence="5">
    <location>
        <begin position="1"/>
        <end position="21"/>
    </location>
</feature>
<keyword evidence="3" id="KW-0862">Zinc</keyword>
<dbReference type="EMBL" id="JAUUTY010000003">
    <property type="protein sequence ID" value="KAK1665759.1"/>
    <property type="molecule type" value="Genomic_DNA"/>
</dbReference>
<feature type="compositionally biased region" description="Low complexity" evidence="5">
    <location>
        <begin position="983"/>
        <end position="992"/>
    </location>
</feature>
<dbReference type="PANTHER" id="PTHR31973:SF187">
    <property type="entry name" value="MUTATOR TRANSPOSASE MUDRA PROTEIN"/>
    <property type="match status" value="1"/>
</dbReference>
<keyword evidence="2 4" id="KW-0863">Zinc-finger</keyword>
<feature type="region of interest" description="Disordered" evidence="5">
    <location>
        <begin position="231"/>
        <end position="255"/>
    </location>
</feature>
<feature type="compositionally biased region" description="Gly residues" evidence="5">
    <location>
        <begin position="1"/>
        <end position="18"/>
    </location>
</feature>
<feature type="region of interest" description="Disordered" evidence="5">
    <location>
        <begin position="317"/>
        <end position="396"/>
    </location>
</feature>
<dbReference type="AlphaFoldDB" id="A0AAD8SXT9"/>
<organism evidence="7 8">
    <name type="scientific">Lolium multiflorum</name>
    <name type="common">Italian ryegrass</name>
    <name type="synonym">Lolium perenne subsp. multiflorum</name>
    <dbReference type="NCBI Taxonomy" id="4521"/>
    <lineage>
        <taxon>Eukaryota</taxon>
        <taxon>Viridiplantae</taxon>
        <taxon>Streptophyta</taxon>
        <taxon>Embryophyta</taxon>
        <taxon>Tracheophyta</taxon>
        <taxon>Spermatophyta</taxon>
        <taxon>Magnoliopsida</taxon>
        <taxon>Liliopsida</taxon>
        <taxon>Poales</taxon>
        <taxon>Poaceae</taxon>
        <taxon>BOP clade</taxon>
        <taxon>Pooideae</taxon>
        <taxon>Poodae</taxon>
        <taxon>Poeae</taxon>
        <taxon>Poeae Chloroplast Group 2 (Poeae type)</taxon>
        <taxon>Loliodinae</taxon>
        <taxon>Loliinae</taxon>
        <taxon>Lolium</taxon>
    </lineage>
</organism>
<feature type="compositionally biased region" description="Basic residues" evidence="5">
    <location>
        <begin position="915"/>
        <end position="926"/>
    </location>
</feature>
<evidence type="ECO:0000256" key="1">
    <source>
        <dbReference type="ARBA" id="ARBA00022723"/>
    </source>
</evidence>
<dbReference type="GO" id="GO:0008270">
    <property type="term" value="F:zinc ion binding"/>
    <property type="evidence" value="ECO:0007669"/>
    <property type="project" value="UniProtKB-KW"/>
</dbReference>
<evidence type="ECO:0000256" key="4">
    <source>
        <dbReference type="PROSITE-ProRule" id="PRU00325"/>
    </source>
</evidence>
<evidence type="ECO:0000313" key="7">
    <source>
        <dbReference type="EMBL" id="KAK1665759.1"/>
    </source>
</evidence>
<comment type="caution">
    <text evidence="7">The sequence shown here is derived from an EMBL/GenBank/DDBJ whole genome shotgun (WGS) entry which is preliminary data.</text>
</comment>
<name>A0AAD8SXT9_LOLMU</name>